<proteinExistence type="predicted"/>
<evidence type="ECO:0000313" key="2">
    <source>
        <dbReference type="Proteomes" id="UP001245184"/>
    </source>
</evidence>
<evidence type="ECO:0000313" key="1">
    <source>
        <dbReference type="EMBL" id="MDR6207893.1"/>
    </source>
</evidence>
<protein>
    <submittedName>
        <fullName evidence="1">Uncharacterized protein</fullName>
    </submittedName>
</protein>
<comment type="caution">
    <text evidence="1">The sequence shown here is derived from an EMBL/GenBank/DDBJ whole genome shotgun (WGS) entry which is preliminary data.</text>
</comment>
<dbReference type="RefSeq" id="WP_310034933.1">
    <property type="nucleotide sequence ID" value="NZ_JAVIZN010000002.1"/>
</dbReference>
<name>A0ABD5CRD6_9BURK</name>
<reference evidence="1 2" key="1">
    <citation type="submission" date="2023-08" db="EMBL/GenBank/DDBJ databases">
        <title>Genome sequencing of plant associated microbes to promote plant fitness in Sorghum bicolor and Oryza sativa.</title>
        <authorList>
            <person name="Coleman-Derr D."/>
        </authorList>
    </citation>
    <scope>NUCLEOTIDE SEQUENCE [LARGE SCALE GENOMIC DNA]</scope>
    <source>
        <strain evidence="1 2">SLBN-33</strain>
    </source>
</reference>
<gene>
    <name evidence="1" type="ORF">QF025_006613</name>
</gene>
<dbReference type="AlphaFoldDB" id="A0ABD5CRD6"/>
<accession>A0ABD5CRD6</accession>
<dbReference type="EMBL" id="JAVIZN010000002">
    <property type="protein sequence ID" value="MDR6207893.1"/>
    <property type="molecule type" value="Genomic_DNA"/>
</dbReference>
<dbReference type="Proteomes" id="UP001245184">
    <property type="component" value="Unassembled WGS sequence"/>
</dbReference>
<organism evidence="1 2">
    <name type="scientific">Paraburkholderia graminis</name>
    <dbReference type="NCBI Taxonomy" id="60548"/>
    <lineage>
        <taxon>Bacteria</taxon>
        <taxon>Pseudomonadati</taxon>
        <taxon>Pseudomonadota</taxon>
        <taxon>Betaproteobacteria</taxon>
        <taxon>Burkholderiales</taxon>
        <taxon>Burkholderiaceae</taxon>
        <taxon>Paraburkholderia</taxon>
    </lineage>
</organism>
<sequence length="88" mass="9783">MPINHADRDLAHIVSMIGQLQRLLEQEAQLSSLPVFQVAYWRARIQWVASQTTATGATADRAFVLLAKLDALNDANASRVANGRRINR</sequence>